<dbReference type="InterPro" id="IPR050637">
    <property type="entry name" value="NLRP_innate_immun_reg"/>
</dbReference>
<dbReference type="InterPro" id="IPR029495">
    <property type="entry name" value="NACHT-assoc"/>
</dbReference>
<dbReference type="Proteomes" id="UP000830375">
    <property type="component" value="Unassembled WGS sequence"/>
</dbReference>
<evidence type="ECO:0000313" key="9">
    <source>
        <dbReference type="Proteomes" id="UP000830375"/>
    </source>
</evidence>
<name>A0ABQ8L9F8_LABRO</name>
<evidence type="ECO:0000256" key="6">
    <source>
        <dbReference type="SAM" id="MobiDB-lite"/>
    </source>
</evidence>
<evidence type="ECO:0000256" key="3">
    <source>
        <dbReference type="ARBA" id="ARBA00022737"/>
    </source>
</evidence>
<dbReference type="InterPro" id="IPR027417">
    <property type="entry name" value="P-loop_NTPase"/>
</dbReference>
<reference evidence="8 9" key="1">
    <citation type="submission" date="2022-01" db="EMBL/GenBank/DDBJ databases">
        <title>A high-quality chromosome-level genome assembly of rohu carp, Labeo rohita.</title>
        <authorList>
            <person name="Arick M.A. II"/>
            <person name="Hsu C.-Y."/>
            <person name="Magbanua Z."/>
            <person name="Pechanova O."/>
            <person name="Grover C."/>
            <person name="Miller E."/>
            <person name="Thrash A."/>
            <person name="Ezzel L."/>
            <person name="Alam S."/>
            <person name="Benzie J."/>
            <person name="Hamilton M."/>
            <person name="Karsi A."/>
            <person name="Lawrence M.L."/>
            <person name="Peterson D.G."/>
        </authorList>
    </citation>
    <scope>NUCLEOTIDE SEQUENCE [LARGE SCALE GENOMIC DNA]</scope>
    <source>
        <strain evidence="9">BAU-BD-2019</strain>
        <tissue evidence="8">Blood</tissue>
    </source>
</reference>
<keyword evidence="2" id="KW-0963">Cytoplasm</keyword>
<feature type="region of interest" description="Disordered" evidence="6">
    <location>
        <begin position="498"/>
        <end position="528"/>
    </location>
</feature>
<dbReference type="Pfam" id="PF17776">
    <property type="entry name" value="NLRC4_HD2"/>
    <property type="match status" value="1"/>
</dbReference>
<organism evidence="8 9">
    <name type="scientific">Labeo rohita</name>
    <name type="common">Indian major carp</name>
    <name type="synonym">Cyprinus rohita</name>
    <dbReference type="NCBI Taxonomy" id="84645"/>
    <lineage>
        <taxon>Eukaryota</taxon>
        <taxon>Metazoa</taxon>
        <taxon>Chordata</taxon>
        <taxon>Craniata</taxon>
        <taxon>Vertebrata</taxon>
        <taxon>Euteleostomi</taxon>
        <taxon>Actinopterygii</taxon>
        <taxon>Neopterygii</taxon>
        <taxon>Teleostei</taxon>
        <taxon>Ostariophysi</taxon>
        <taxon>Cypriniformes</taxon>
        <taxon>Cyprinidae</taxon>
        <taxon>Labeoninae</taxon>
        <taxon>Labeonini</taxon>
        <taxon>Labeo</taxon>
    </lineage>
</organism>
<keyword evidence="3" id="KW-0677">Repeat</keyword>
<dbReference type="Gene3D" id="3.40.50.300">
    <property type="entry name" value="P-loop containing nucleotide triphosphate hydrolases"/>
    <property type="match status" value="1"/>
</dbReference>
<evidence type="ECO:0000256" key="1">
    <source>
        <dbReference type="ARBA" id="ARBA00004496"/>
    </source>
</evidence>
<evidence type="ECO:0000256" key="4">
    <source>
        <dbReference type="ARBA" id="ARBA00022843"/>
    </source>
</evidence>
<dbReference type="EMBL" id="JACTAM010000400">
    <property type="protein sequence ID" value="KAI2647365.1"/>
    <property type="molecule type" value="Genomic_DNA"/>
</dbReference>
<feature type="domain" description="NACHT" evidence="7">
    <location>
        <begin position="995"/>
        <end position="1126"/>
    </location>
</feature>
<evidence type="ECO:0000256" key="2">
    <source>
        <dbReference type="ARBA" id="ARBA00022490"/>
    </source>
</evidence>
<keyword evidence="9" id="KW-1185">Reference proteome</keyword>
<proteinExistence type="predicted"/>
<dbReference type="PROSITE" id="PS50837">
    <property type="entry name" value="NACHT"/>
    <property type="match status" value="1"/>
</dbReference>
<dbReference type="Pfam" id="PF05729">
    <property type="entry name" value="NACHT"/>
    <property type="match status" value="1"/>
</dbReference>
<comment type="subcellular location">
    <subcellularLocation>
        <location evidence="1">Cytoplasm</location>
    </subcellularLocation>
</comment>
<evidence type="ECO:0000256" key="5">
    <source>
        <dbReference type="ARBA" id="ARBA00023198"/>
    </source>
</evidence>
<keyword evidence="4" id="KW-0832">Ubl conjugation</keyword>
<evidence type="ECO:0000313" key="8">
    <source>
        <dbReference type="EMBL" id="KAI2647365.1"/>
    </source>
</evidence>
<protein>
    <recommendedName>
        <fullName evidence="7">NACHT domain-containing protein</fullName>
    </recommendedName>
</protein>
<accession>A0ABQ8L9F8</accession>
<dbReference type="SMART" id="SM01288">
    <property type="entry name" value="FISNA"/>
    <property type="match status" value="1"/>
</dbReference>
<sequence length="1573" mass="178057">MEDGALSDESVQKILKTLSGQTSVGNIRLVVRSISNANVDLTMNFLVKEMMGRSFSVCVACQAENIDKSLCSEFTMASKIILSGLLLGIQKGIRVKSQRNMVFVIIRVFQKYPLAFSPFSLIPMTDFLKTSNTLKCFSEMKNTEFDVNVDSLLSFLSCVPGLTEVDIHAEYLTDIWTSRILSYLQVKPKISHIKFLVSNLLISDEESVCSTFSVFRKPFEASGSNGQSVYSHQPDKAALVKLNLSFPLLKGLVPVGKSSELDEHVDSLLQFLRSVPGLKEVKVWLNNLIESWAAGLFTLFLSCSNLLHLQLKTDMSGINDVESLGILRDERVRLSVGCNHLNYIDECCDINLFEPPVHKVLPCVTITLTDDSENANADWKKFFHAYNQLKDLTDSIEYDESVSDLLSVLHSVSGLKELDLIFRFMTVDAASKVLELIQMNPSLTILNLLAAERPDTSMANFKKDGRNEFFSVHRTSESEDSDSDRLNGVRLLLDLKHRSQSARQMSDDSDEDDTSSPLNDSSDEINDSSELGSVERIICSDFRMWRRLSGQYSLFLKCTSSSPSTKSLFSSIELTLSENSGKTSSDWKNFLQAYNQCKGISILRAWMLCCCLWHSVPGLNKVEYSKRYSELNVCSSLSVTRNTDSTLSVDIQLARDGMTEISPSFISFTSPHSEIPKLDGRELFETLDILKDLEEGCEEHEELVGDLMSTLLSVPGLQKVRLKISSLTENWVRRTLSLTEICPSFQEIRYDCIDSGGLLLEEVERILQSSQMDSDCRIIITGIKRSKATDGWTEIMMDTSRSSSASDEKVKVTFCRNSLTRLFTIDNIETEDTNDEEPEEPEDEDFIFLKNELKWTALSVCHTPLSISCDGVNVNIEAQSGSNIIAPVLTNTNITGNVQIIHNAPERRSVLLKFKERIRNEYQYVTEYNSLPGEHVLLSDRYIQPQIIQTHRDQKELEKEISPEERLSSRSAVPEALKNPSVWTLCSNQIAVGSIVGNSGNGKSFTVQKMMMDWACDLYRTKFDVVFHVKCKEVSHISSGMSLVELLSYNSFLSSDEISMMLQGSPERVLFLVDGFDELKYTKDIDHMSPPTDLYQKAPPEVTLCALLRGRILRESFLLVTTRSTAIDILKNVLKEPHSFTEIIGFSEKGVQEYFKKFFHNDILFRKGYEYVRANETLFTACSIPVICWIICTVIQERLNDGADVTSGLETTTSIYVDFLCTLLEHHSQGSGQSVPTLVKSLGRLAEKGILAQQVLFDEKTVHEMGTSWYAAPHFAAVVHFIFGLVNKDIRLTLQKRHGLLVCSNIQDHLKKWILEEVSDLYSRRTVFFFHCLYELHEADFVKEVTEAWPSVYIYNTFLRKTDCWAVVYCAQCCQCIKELFTGFCQITSEKLAIIQLVLHKFRSVRFGFGGYDASFCKRTDIELTEECQICCELWFPDFTMVFNNMNLKLKVTRLTKAWANSVLSLTWDCPSLKEISLNADWLLEEAESVLKKSHRRPDCTLSFQGFRCNKSSKQCSDLALYNPECYSCNQQVFVSGLMYRLITRSALEGDSWMRIHQKAWGQVGKKTSSVNL</sequence>
<dbReference type="SUPFAM" id="SSF52047">
    <property type="entry name" value="RNI-like"/>
    <property type="match status" value="1"/>
</dbReference>
<gene>
    <name evidence="8" type="ORF">H4Q32_027151</name>
</gene>
<comment type="caution">
    <text evidence="8">The sequence shown here is derived from an EMBL/GenBank/DDBJ whole genome shotgun (WGS) entry which is preliminary data.</text>
</comment>
<evidence type="ECO:0000259" key="7">
    <source>
        <dbReference type="PROSITE" id="PS50837"/>
    </source>
</evidence>
<keyword evidence="5" id="KW-0395">Inflammatory response</keyword>
<dbReference type="PANTHER" id="PTHR45690:SF19">
    <property type="entry name" value="NACHT, LRR AND PYD DOMAINS-CONTAINING PROTEIN 3"/>
    <property type="match status" value="1"/>
</dbReference>
<dbReference type="PANTHER" id="PTHR45690">
    <property type="entry name" value="NACHT, LRR AND PYD DOMAINS-CONTAINING PROTEIN 12"/>
    <property type="match status" value="1"/>
</dbReference>
<dbReference type="InterPro" id="IPR041267">
    <property type="entry name" value="NLRP_HD2"/>
</dbReference>
<dbReference type="InterPro" id="IPR007111">
    <property type="entry name" value="NACHT_NTPase"/>
</dbReference>
<dbReference type="Pfam" id="PF14484">
    <property type="entry name" value="FISNA"/>
    <property type="match status" value="1"/>
</dbReference>